<dbReference type="Gene3D" id="1.20.1720.10">
    <property type="entry name" value="Multidrug resistance protein D"/>
    <property type="match status" value="1"/>
</dbReference>
<dbReference type="GO" id="GO:0022857">
    <property type="term" value="F:transmembrane transporter activity"/>
    <property type="evidence" value="ECO:0007669"/>
    <property type="project" value="InterPro"/>
</dbReference>
<protein>
    <submittedName>
        <fullName evidence="9">EmrB/QacA subfamily drug resistance transporter</fullName>
    </submittedName>
</protein>
<evidence type="ECO:0000256" key="1">
    <source>
        <dbReference type="ARBA" id="ARBA00004651"/>
    </source>
</evidence>
<keyword evidence="5 7" id="KW-1133">Transmembrane helix</keyword>
<keyword evidence="4 7" id="KW-0812">Transmembrane</keyword>
<feature type="transmembrane region" description="Helical" evidence="7">
    <location>
        <begin position="310"/>
        <end position="328"/>
    </location>
</feature>
<dbReference type="InterPro" id="IPR011701">
    <property type="entry name" value="MFS"/>
</dbReference>
<feature type="transmembrane region" description="Helical" evidence="7">
    <location>
        <begin position="274"/>
        <end position="298"/>
    </location>
</feature>
<name>A0A839DZ87_9PSEU</name>
<evidence type="ECO:0000256" key="3">
    <source>
        <dbReference type="ARBA" id="ARBA00022475"/>
    </source>
</evidence>
<dbReference type="PANTHER" id="PTHR42718:SF46">
    <property type="entry name" value="BLR6921 PROTEIN"/>
    <property type="match status" value="1"/>
</dbReference>
<dbReference type="SUPFAM" id="SSF103473">
    <property type="entry name" value="MFS general substrate transporter"/>
    <property type="match status" value="1"/>
</dbReference>
<reference evidence="9 10" key="1">
    <citation type="submission" date="2020-07" db="EMBL/GenBank/DDBJ databases">
        <title>Sequencing the genomes of 1000 actinobacteria strains.</title>
        <authorList>
            <person name="Klenk H.-P."/>
        </authorList>
    </citation>
    <scope>NUCLEOTIDE SEQUENCE [LARGE SCALE GENOMIC DNA]</scope>
    <source>
        <strain evidence="9 10">DSM 45975</strain>
    </source>
</reference>
<evidence type="ECO:0000256" key="6">
    <source>
        <dbReference type="ARBA" id="ARBA00023136"/>
    </source>
</evidence>
<feature type="transmembrane region" description="Helical" evidence="7">
    <location>
        <begin position="205"/>
        <end position="224"/>
    </location>
</feature>
<keyword evidence="3" id="KW-1003">Cell membrane</keyword>
<evidence type="ECO:0000256" key="5">
    <source>
        <dbReference type="ARBA" id="ARBA00022989"/>
    </source>
</evidence>
<gene>
    <name evidence="9" type="ORF">FHX42_003689</name>
</gene>
<evidence type="ECO:0000256" key="7">
    <source>
        <dbReference type="SAM" id="Phobius"/>
    </source>
</evidence>
<dbReference type="EMBL" id="JACGWZ010000005">
    <property type="protein sequence ID" value="MBA8826313.1"/>
    <property type="molecule type" value="Genomic_DNA"/>
</dbReference>
<keyword evidence="2" id="KW-0813">Transport</keyword>
<dbReference type="AlphaFoldDB" id="A0A839DZ87"/>
<accession>A0A839DZ87</accession>
<feature type="transmembrane region" description="Helical" evidence="7">
    <location>
        <begin position="445"/>
        <end position="468"/>
    </location>
</feature>
<dbReference type="Gene3D" id="1.20.1250.20">
    <property type="entry name" value="MFS general substrate transporter like domains"/>
    <property type="match status" value="1"/>
</dbReference>
<dbReference type="PROSITE" id="PS50850">
    <property type="entry name" value="MFS"/>
    <property type="match status" value="1"/>
</dbReference>
<evidence type="ECO:0000313" key="10">
    <source>
        <dbReference type="Proteomes" id="UP000569329"/>
    </source>
</evidence>
<feature type="domain" description="Major facilitator superfamily (MFS) profile" evidence="8">
    <location>
        <begin position="21"/>
        <end position="472"/>
    </location>
</feature>
<keyword evidence="10" id="KW-1185">Reference proteome</keyword>
<comment type="caution">
    <text evidence="9">The sequence shown here is derived from an EMBL/GenBank/DDBJ whole genome shotgun (WGS) entry which is preliminary data.</text>
</comment>
<feature type="transmembrane region" description="Helical" evidence="7">
    <location>
        <begin position="144"/>
        <end position="166"/>
    </location>
</feature>
<feature type="transmembrane region" description="Helical" evidence="7">
    <location>
        <begin position="57"/>
        <end position="75"/>
    </location>
</feature>
<evidence type="ECO:0000256" key="2">
    <source>
        <dbReference type="ARBA" id="ARBA00022448"/>
    </source>
</evidence>
<feature type="transmembrane region" description="Helical" evidence="7">
    <location>
        <begin position="413"/>
        <end position="433"/>
    </location>
</feature>
<feature type="transmembrane region" description="Helical" evidence="7">
    <location>
        <begin position="236"/>
        <end position="253"/>
    </location>
</feature>
<proteinExistence type="predicted"/>
<keyword evidence="6 7" id="KW-0472">Membrane</keyword>
<dbReference type="Proteomes" id="UP000569329">
    <property type="component" value="Unassembled WGS sequence"/>
</dbReference>
<feature type="transmembrane region" description="Helical" evidence="7">
    <location>
        <begin position="112"/>
        <end position="132"/>
    </location>
</feature>
<feature type="transmembrane region" description="Helical" evidence="7">
    <location>
        <begin position="172"/>
        <end position="193"/>
    </location>
</feature>
<dbReference type="RefSeq" id="WP_182545548.1">
    <property type="nucleotide sequence ID" value="NZ_JACGWZ010000005.1"/>
</dbReference>
<evidence type="ECO:0000259" key="8">
    <source>
        <dbReference type="PROSITE" id="PS50850"/>
    </source>
</evidence>
<evidence type="ECO:0000256" key="4">
    <source>
        <dbReference type="ARBA" id="ARBA00022692"/>
    </source>
</evidence>
<feature type="transmembrane region" description="Helical" evidence="7">
    <location>
        <begin position="348"/>
        <end position="367"/>
    </location>
</feature>
<dbReference type="Pfam" id="PF07690">
    <property type="entry name" value="MFS_1"/>
    <property type="match status" value="1"/>
</dbReference>
<comment type="subcellular location">
    <subcellularLocation>
        <location evidence="1">Cell membrane</location>
        <topology evidence="1">Multi-pass membrane protein</topology>
    </subcellularLocation>
</comment>
<dbReference type="GO" id="GO:0005886">
    <property type="term" value="C:plasma membrane"/>
    <property type="evidence" value="ECO:0007669"/>
    <property type="project" value="UniProtKB-SubCell"/>
</dbReference>
<dbReference type="InterPro" id="IPR020846">
    <property type="entry name" value="MFS_dom"/>
</dbReference>
<feature type="transmembrane region" description="Helical" evidence="7">
    <location>
        <begin position="87"/>
        <end position="106"/>
    </location>
</feature>
<dbReference type="PANTHER" id="PTHR42718">
    <property type="entry name" value="MAJOR FACILITATOR SUPERFAMILY MULTIDRUG TRANSPORTER MFSC"/>
    <property type="match status" value="1"/>
</dbReference>
<sequence length="474" mass="48828">MTRPARFLRAGPLSSPPGWLVLASLLVADTVYGFQQTAITPALPVVQRDFGASREWTTWVFSGYLITASVMPIFLGKMADRFGGRRVFVAALTVFLLGSVTAAVAPSIGMLVLGRIVQGVGGVVFPLSFSLVREHLPYRQVRRGIGMLTGGFGLGGLAGFSLGGVITEFAHWRWVFGVGVIVLVLAIGLVWLVVPADSPRSTASLDIPGAVLLGCTIAALIVALTEGPQQGWTAPPVLGMFLLMVLAACGWVVRERRTSEPLMDLRVATSRTVLLTNIAALFGGYAVFSVNILLPFLLEETAAGPARTGFGLAAGPLLAGIVLLPRALGQSVGGPMTGPLSRHLGPVAVFALGLLAQAVSTLGMALWRGQTWMLMLELGGLGLGFGISISAAGSIVALATVAQSGIATALNSVLRRVGGAVGAQIATALLTTITLPGSHVPAPVAFTVAFLVAAGLSLIGAGCAFLALPLRRGG</sequence>
<organism evidence="9 10">
    <name type="scientific">Halosaccharopolyspora lacisalsi</name>
    <dbReference type="NCBI Taxonomy" id="1000566"/>
    <lineage>
        <taxon>Bacteria</taxon>
        <taxon>Bacillati</taxon>
        <taxon>Actinomycetota</taxon>
        <taxon>Actinomycetes</taxon>
        <taxon>Pseudonocardiales</taxon>
        <taxon>Pseudonocardiaceae</taxon>
        <taxon>Halosaccharopolyspora</taxon>
    </lineage>
</organism>
<evidence type="ECO:0000313" key="9">
    <source>
        <dbReference type="EMBL" id="MBA8826313.1"/>
    </source>
</evidence>
<feature type="transmembrane region" description="Helical" evidence="7">
    <location>
        <begin position="379"/>
        <end position="401"/>
    </location>
</feature>
<dbReference type="InterPro" id="IPR036259">
    <property type="entry name" value="MFS_trans_sf"/>
</dbReference>